<proteinExistence type="predicted"/>
<accession>A0ABQ3ZH18</accession>
<protein>
    <recommendedName>
        <fullName evidence="2">Pyridoxamine 5'-phosphate oxidase N-terminal domain-containing protein</fullName>
    </recommendedName>
</protein>
<dbReference type="Proteomes" id="UP000603200">
    <property type="component" value="Unassembled WGS sequence"/>
</dbReference>
<organism evidence="3 4">
    <name type="scientific">Winogradskya humida</name>
    <dbReference type="NCBI Taxonomy" id="113566"/>
    <lineage>
        <taxon>Bacteria</taxon>
        <taxon>Bacillati</taxon>
        <taxon>Actinomycetota</taxon>
        <taxon>Actinomycetes</taxon>
        <taxon>Micromonosporales</taxon>
        <taxon>Micromonosporaceae</taxon>
        <taxon>Winogradskya</taxon>
    </lineage>
</organism>
<dbReference type="InterPro" id="IPR012349">
    <property type="entry name" value="Split_barrel_FMN-bd"/>
</dbReference>
<evidence type="ECO:0000256" key="1">
    <source>
        <dbReference type="SAM" id="MobiDB-lite"/>
    </source>
</evidence>
<dbReference type="Gene3D" id="2.30.110.10">
    <property type="entry name" value="Electron Transport, Fmn-binding Protein, Chain A"/>
    <property type="match status" value="1"/>
</dbReference>
<dbReference type="Pfam" id="PF01243">
    <property type="entry name" value="PNPOx_N"/>
    <property type="match status" value="1"/>
</dbReference>
<reference evidence="3 4" key="1">
    <citation type="submission" date="2021-01" db="EMBL/GenBank/DDBJ databases">
        <title>Whole genome shotgun sequence of Actinoplanes humidus NBRC 14915.</title>
        <authorList>
            <person name="Komaki H."/>
            <person name="Tamura T."/>
        </authorList>
    </citation>
    <scope>NUCLEOTIDE SEQUENCE [LARGE SCALE GENOMIC DNA]</scope>
    <source>
        <strain evidence="3 4">NBRC 14915</strain>
    </source>
</reference>
<evidence type="ECO:0000313" key="4">
    <source>
        <dbReference type="Proteomes" id="UP000603200"/>
    </source>
</evidence>
<evidence type="ECO:0000259" key="2">
    <source>
        <dbReference type="Pfam" id="PF01243"/>
    </source>
</evidence>
<feature type="region of interest" description="Disordered" evidence="1">
    <location>
        <begin position="1"/>
        <end position="20"/>
    </location>
</feature>
<dbReference type="RefSeq" id="WP_203835111.1">
    <property type="nucleotide sequence ID" value="NZ_BAAATV010000001.1"/>
</dbReference>
<keyword evidence="4" id="KW-1185">Reference proteome</keyword>
<comment type="caution">
    <text evidence="3">The sequence shown here is derived from an EMBL/GenBank/DDBJ whole genome shotgun (WGS) entry which is preliminary data.</text>
</comment>
<feature type="domain" description="Pyridoxamine 5'-phosphate oxidase N-terminal" evidence="2">
    <location>
        <begin position="29"/>
        <end position="134"/>
    </location>
</feature>
<evidence type="ECO:0000313" key="3">
    <source>
        <dbReference type="EMBL" id="GIE17832.1"/>
    </source>
</evidence>
<gene>
    <name evidence="3" type="ORF">Ahu01nite_009340</name>
</gene>
<feature type="compositionally biased region" description="Pro residues" evidence="1">
    <location>
        <begin position="8"/>
        <end position="17"/>
    </location>
</feature>
<dbReference type="SUPFAM" id="SSF50475">
    <property type="entry name" value="FMN-binding split barrel"/>
    <property type="match status" value="1"/>
</dbReference>
<dbReference type="InterPro" id="IPR011576">
    <property type="entry name" value="Pyridox_Oxase_N"/>
</dbReference>
<sequence length="154" mass="17277">MTDVLNKPPMPSTPPRPTVQRREDVLRKLTHERHLWLATSGPEGPHLIPLSYFWDGKSLLMTTKPNSRTVRNLRTEPHARAAIGTGADVVLIDGVVHIEPAENLNPIIFRRLPLSPERVPGVVALRLPADSVQAWRGVHEIPGRVVREDGHWLD</sequence>
<name>A0ABQ3ZH18_9ACTN</name>
<dbReference type="EMBL" id="BOMN01000012">
    <property type="protein sequence ID" value="GIE17832.1"/>
    <property type="molecule type" value="Genomic_DNA"/>
</dbReference>